<dbReference type="Gene3D" id="3.10.180.10">
    <property type="entry name" value="2,3-Dihydroxybiphenyl 1,2-Dioxygenase, domain 1"/>
    <property type="match status" value="1"/>
</dbReference>
<sequence>MTFIPKDFNVWMELPVTDFDKAVFFYNTVFKTELKVDREMGPNPIALFPTQESNGVGGHLYPGTPPAKGSGPTIHLACPDSLEETAERLKAAGGEVVTDAISIPAGRFMYCLDPDGNSISLFSS</sequence>
<dbReference type="InterPro" id="IPR037523">
    <property type="entry name" value="VOC_core"/>
</dbReference>
<dbReference type="PANTHER" id="PTHR33993">
    <property type="entry name" value="GLYOXALASE-RELATED"/>
    <property type="match status" value="1"/>
</dbReference>
<dbReference type="InterPro" id="IPR029068">
    <property type="entry name" value="Glyas_Bleomycin-R_OHBP_Dase"/>
</dbReference>
<dbReference type="InterPro" id="IPR052164">
    <property type="entry name" value="Anthracycline_SecMetBiosynth"/>
</dbReference>
<dbReference type="OrthoDB" id="9793039at2"/>
<feature type="domain" description="VOC" evidence="1">
    <location>
        <begin position="8"/>
        <end position="124"/>
    </location>
</feature>
<dbReference type="CDD" id="cd07247">
    <property type="entry name" value="SgaA_N_like"/>
    <property type="match status" value="1"/>
</dbReference>
<name>A0A562T7E3_9HYPH</name>
<dbReference type="AlphaFoldDB" id="A0A562T7E3"/>
<protein>
    <recommendedName>
        <fullName evidence="1">VOC domain-containing protein</fullName>
    </recommendedName>
</protein>
<dbReference type="InterPro" id="IPR004360">
    <property type="entry name" value="Glyas_Fos-R_dOase_dom"/>
</dbReference>
<proteinExistence type="predicted"/>
<reference evidence="2 3" key="1">
    <citation type="submission" date="2019-07" db="EMBL/GenBank/DDBJ databases">
        <title>Genomic Encyclopedia of Archaeal and Bacterial Type Strains, Phase II (KMG-II): from individual species to whole genera.</title>
        <authorList>
            <person name="Goeker M."/>
        </authorList>
    </citation>
    <scope>NUCLEOTIDE SEQUENCE [LARGE SCALE GENOMIC DNA]</scope>
    <source>
        <strain evidence="2 3">ATCC BAA-252</strain>
    </source>
</reference>
<gene>
    <name evidence="2" type="ORF">JM93_01595</name>
</gene>
<evidence type="ECO:0000313" key="2">
    <source>
        <dbReference type="EMBL" id="TWI89392.1"/>
    </source>
</evidence>
<keyword evidence="3" id="KW-1185">Reference proteome</keyword>
<evidence type="ECO:0000259" key="1">
    <source>
        <dbReference type="PROSITE" id="PS51819"/>
    </source>
</evidence>
<dbReference type="PANTHER" id="PTHR33993:SF2">
    <property type="entry name" value="VOC DOMAIN-CONTAINING PROTEIN"/>
    <property type="match status" value="1"/>
</dbReference>
<dbReference type="SUPFAM" id="SSF54593">
    <property type="entry name" value="Glyoxalase/Bleomycin resistance protein/Dihydroxybiphenyl dioxygenase"/>
    <property type="match status" value="1"/>
</dbReference>
<dbReference type="Proteomes" id="UP000320593">
    <property type="component" value="Unassembled WGS sequence"/>
</dbReference>
<dbReference type="EMBL" id="VLLF01000003">
    <property type="protein sequence ID" value="TWI89392.1"/>
    <property type="molecule type" value="Genomic_DNA"/>
</dbReference>
<comment type="caution">
    <text evidence="2">The sequence shown here is derived from an EMBL/GenBank/DDBJ whole genome shotgun (WGS) entry which is preliminary data.</text>
</comment>
<dbReference type="PROSITE" id="PS51819">
    <property type="entry name" value="VOC"/>
    <property type="match status" value="1"/>
</dbReference>
<evidence type="ECO:0000313" key="3">
    <source>
        <dbReference type="Proteomes" id="UP000320593"/>
    </source>
</evidence>
<accession>A0A562T7E3</accession>
<organism evidence="2 3">
    <name type="scientific">Roseibium hamelinense</name>
    <dbReference type="NCBI Taxonomy" id="150831"/>
    <lineage>
        <taxon>Bacteria</taxon>
        <taxon>Pseudomonadati</taxon>
        <taxon>Pseudomonadota</taxon>
        <taxon>Alphaproteobacteria</taxon>
        <taxon>Hyphomicrobiales</taxon>
        <taxon>Stappiaceae</taxon>
        <taxon>Roseibium</taxon>
    </lineage>
</organism>
<dbReference type="Pfam" id="PF00903">
    <property type="entry name" value="Glyoxalase"/>
    <property type="match status" value="1"/>
</dbReference>
<dbReference type="RefSeq" id="WP_145341985.1">
    <property type="nucleotide sequence ID" value="NZ_SMLY01000075.1"/>
</dbReference>